<dbReference type="CDD" id="cd24013">
    <property type="entry name" value="ASKHA_ATPase_BT3980-like"/>
    <property type="match status" value="1"/>
</dbReference>
<evidence type="ECO:0000313" key="2">
    <source>
        <dbReference type="Proteomes" id="UP001589797"/>
    </source>
</evidence>
<dbReference type="InterPro" id="IPR024213">
    <property type="entry name" value="DUF3822"/>
</dbReference>
<evidence type="ECO:0000313" key="1">
    <source>
        <dbReference type="EMBL" id="MFC0262813.1"/>
    </source>
</evidence>
<name>A0ABV6FSJ8_9BACT</name>
<accession>A0ABV6FSJ8</accession>
<reference evidence="1 2" key="1">
    <citation type="submission" date="2024-09" db="EMBL/GenBank/DDBJ databases">
        <authorList>
            <person name="Sun Q."/>
            <person name="Mori K."/>
        </authorList>
    </citation>
    <scope>NUCLEOTIDE SEQUENCE [LARGE SCALE GENOMIC DNA]</scope>
    <source>
        <strain evidence="1 2">CCM 7650</strain>
    </source>
</reference>
<dbReference type="EMBL" id="JBHLWI010000025">
    <property type="protein sequence ID" value="MFC0262813.1"/>
    <property type="molecule type" value="Genomic_DNA"/>
</dbReference>
<protein>
    <submittedName>
        <fullName evidence="1">DUF3822 family protein</fullName>
    </submittedName>
</protein>
<organism evidence="1 2">
    <name type="scientific">Fontibacter flavus</name>
    <dbReference type="NCBI Taxonomy" id="654838"/>
    <lineage>
        <taxon>Bacteria</taxon>
        <taxon>Pseudomonadati</taxon>
        <taxon>Bacteroidota</taxon>
        <taxon>Cytophagia</taxon>
        <taxon>Cytophagales</taxon>
        <taxon>Cyclobacteriaceae</taxon>
        <taxon>Fontibacter</taxon>
    </lineage>
</organism>
<sequence>MKKLYCDKYDSNLVSYLSLFLYGHIRILLAKDVNQKVVAVHTWNLLASAENPISNVWKDALYQMDVPTKVYVHNQLFSLVPGVLYNQDFMNTYLSFAGGTETDFQSFATSLETNNYQLIGGLDSRLYQLLSEGKTDIQFHHGASSFLAYCLNEKQNLLPQEIFIYLFDKAFYIAAFNKQELVLFNRFEISNKESLLNYVSGITQQLKLDRKHCRFTVFGEIKNYGITQDWGKEYFKNFLLKEPEINQHYQQGTEAFINTGHFESHWELI</sequence>
<dbReference type="Pfam" id="PF12864">
    <property type="entry name" value="DUF3822"/>
    <property type="match status" value="1"/>
</dbReference>
<dbReference type="Proteomes" id="UP001589797">
    <property type="component" value="Unassembled WGS sequence"/>
</dbReference>
<dbReference type="Gene3D" id="3.30.420.250">
    <property type="match status" value="1"/>
</dbReference>
<dbReference type="RefSeq" id="WP_382387265.1">
    <property type="nucleotide sequence ID" value="NZ_JBHLWI010000025.1"/>
</dbReference>
<comment type="caution">
    <text evidence="1">The sequence shown here is derived from an EMBL/GenBank/DDBJ whole genome shotgun (WGS) entry which is preliminary data.</text>
</comment>
<proteinExistence type="predicted"/>
<keyword evidence="2" id="KW-1185">Reference proteome</keyword>
<dbReference type="Gene3D" id="3.30.420.260">
    <property type="match status" value="1"/>
</dbReference>
<gene>
    <name evidence="1" type="ORF">ACFFIP_08975</name>
</gene>